<comment type="function">
    <text evidence="1">tRNA nucleus export receptor which facilitates tRNA translocation across the nuclear pore complex.</text>
</comment>
<dbReference type="GO" id="GO:0071528">
    <property type="term" value="P:tRNA re-export from nucleus"/>
    <property type="evidence" value="ECO:0007669"/>
    <property type="project" value="UniProtKB-UniRule"/>
</dbReference>
<dbReference type="GO" id="GO:0016363">
    <property type="term" value="C:nuclear matrix"/>
    <property type="evidence" value="ECO:0007669"/>
    <property type="project" value="TreeGrafter"/>
</dbReference>
<dbReference type="GO" id="GO:0031267">
    <property type="term" value="F:small GTPase binding"/>
    <property type="evidence" value="ECO:0007669"/>
    <property type="project" value="InterPro"/>
</dbReference>
<organism evidence="3 4">
    <name type="scientific">Plectus sambesii</name>
    <dbReference type="NCBI Taxonomy" id="2011161"/>
    <lineage>
        <taxon>Eukaryota</taxon>
        <taxon>Metazoa</taxon>
        <taxon>Ecdysozoa</taxon>
        <taxon>Nematoda</taxon>
        <taxon>Chromadorea</taxon>
        <taxon>Plectida</taxon>
        <taxon>Plectina</taxon>
        <taxon>Plectoidea</taxon>
        <taxon>Plectidae</taxon>
        <taxon>Plectus</taxon>
    </lineage>
</organism>
<evidence type="ECO:0000256" key="1">
    <source>
        <dbReference type="RuleBase" id="RU366037"/>
    </source>
</evidence>
<dbReference type="InterPro" id="IPR045546">
    <property type="entry name" value="Exportin-T_C"/>
</dbReference>
<evidence type="ECO:0000313" key="3">
    <source>
        <dbReference type="Proteomes" id="UP000887566"/>
    </source>
</evidence>
<accession>A0A914VT32</accession>
<keyword evidence="1" id="KW-0539">Nucleus</keyword>
<dbReference type="InterPro" id="IPR011989">
    <property type="entry name" value="ARM-like"/>
</dbReference>
<dbReference type="PANTHER" id="PTHR15952:SF11">
    <property type="entry name" value="EXPORTIN-T"/>
    <property type="match status" value="1"/>
</dbReference>
<reference evidence="4" key="1">
    <citation type="submission" date="2022-11" db="UniProtKB">
        <authorList>
            <consortium name="WormBaseParasite"/>
        </authorList>
    </citation>
    <scope>IDENTIFICATION</scope>
</reference>
<keyword evidence="1" id="KW-0820">tRNA-binding</keyword>
<keyword evidence="1" id="KW-0694">RNA-binding</keyword>
<dbReference type="Pfam" id="PF19282">
    <property type="entry name" value="Exportin-T"/>
    <property type="match status" value="1"/>
</dbReference>
<dbReference type="PANTHER" id="PTHR15952">
    <property type="entry name" value="EXPORTIN-T/LOS1"/>
    <property type="match status" value="1"/>
</dbReference>
<sequence length="647" mass="73027">MYARGGWAKSGEQQDAARALALIESKLPLMLLCLSNEDNDVSGTVTEFCHQYVLLLKQLPQLGEQQRELVKQLMFVVLNKYRLPDDYDHEREGENEALFLEYRKEVKLIITNLGMLDSNLLVATIDSLVTDTLQNWQSRSHQVIELALSLVYIVGEALTINPGNLCASTDEKAIKLKNMILLVVASGVSQSRHIAVNLEYFEIICRYDKLFATETQAIPEVLASFLDDRGVRHSSKRLRSRVVYLFARFVKAQKSVLHEHVETVLAQLADLLAVNPQVDQDRLITAEDQMFLYEATGTLIVFGNFVPEKKKIYMEQLLGGLVGKFMDCLAALPTISDPEQKKLVVEFLNNIMAYTSRTTKAFSNQLSMQNCLCSGVFVQLMATFLNAVTPENNALLDGLRQYLHRMVVCLEDEMLPYLPEIISKFLSVANDLKALQDFLILMQQLLAKYKSNIVPHMQGQMPQLFATFFAVLDAPHDLSDETVSRDLTYMKRAYLQMLNASVTHDALDLWTAGGPDMLRKLIASLVGFCLQPQDHTTQRQSFGTIQKLIAVVGKAEKAHHRSWVDELLWKQTVVACFQAPTMEGFDLTDAQCALVLHEIAQCFRQIFALKGDEFVSFVVGNCLNGLPQQRIDEFIQLTKQSDGKQLQ</sequence>
<dbReference type="WBParaSite" id="PSAMB.scaffold2443size23201.g17791.t1">
    <property type="protein sequence ID" value="PSAMB.scaffold2443size23201.g17791.t1"/>
    <property type="gene ID" value="PSAMB.scaffold2443size23201.g17791"/>
</dbReference>
<protein>
    <recommendedName>
        <fullName evidence="1">Exportin-T</fullName>
    </recommendedName>
    <alternativeName>
        <fullName evidence="1">Exportin(tRNA)</fullName>
    </alternativeName>
    <alternativeName>
        <fullName evidence="1">tRNA exportin</fullName>
    </alternativeName>
</protein>
<dbReference type="SUPFAM" id="SSF48371">
    <property type="entry name" value="ARM repeat"/>
    <property type="match status" value="1"/>
</dbReference>
<dbReference type="AlphaFoldDB" id="A0A914VT32"/>
<dbReference type="Gene3D" id="1.25.10.10">
    <property type="entry name" value="Leucine-rich Repeat Variant"/>
    <property type="match status" value="1"/>
</dbReference>
<dbReference type="GO" id="GO:0000049">
    <property type="term" value="F:tRNA binding"/>
    <property type="evidence" value="ECO:0007669"/>
    <property type="project" value="UniProtKB-UniRule"/>
</dbReference>
<dbReference type="GO" id="GO:0005737">
    <property type="term" value="C:cytoplasm"/>
    <property type="evidence" value="ECO:0007669"/>
    <property type="project" value="UniProtKB-SubCell"/>
</dbReference>
<evidence type="ECO:0000259" key="2">
    <source>
        <dbReference type="Pfam" id="PF19282"/>
    </source>
</evidence>
<feature type="domain" description="Exportin-T C-terminal" evidence="2">
    <location>
        <begin position="16"/>
        <end position="646"/>
    </location>
</feature>
<name>A0A914VT32_9BILA</name>
<comment type="similarity">
    <text evidence="1">Belongs to the exportin family.</text>
</comment>
<keyword evidence="1" id="KW-0813">Transport</keyword>
<dbReference type="GO" id="GO:0005643">
    <property type="term" value="C:nuclear pore"/>
    <property type="evidence" value="ECO:0007669"/>
    <property type="project" value="TreeGrafter"/>
</dbReference>
<dbReference type="InterPro" id="IPR016024">
    <property type="entry name" value="ARM-type_fold"/>
</dbReference>
<proteinExistence type="inferred from homology"/>
<evidence type="ECO:0000313" key="4">
    <source>
        <dbReference type="WBParaSite" id="PSAMB.scaffold2443size23201.g17791.t1"/>
    </source>
</evidence>
<keyword evidence="3" id="KW-1185">Reference proteome</keyword>
<keyword evidence="1" id="KW-0963">Cytoplasm</keyword>
<dbReference type="InterPro" id="IPR040017">
    <property type="entry name" value="XPOT"/>
</dbReference>
<comment type="subcellular location">
    <subcellularLocation>
        <location evidence="1">Nucleus</location>
    </subcellularLocation>
    <subcellularLocation>
        <location evidence="1">Cytoplasm</location>
    </subcellularLocation>
    <text evidence="1">Shuttles between the nucleus and the cytoplasm.</text>
</comment>
<dbReference type="Proteomes" id="UP000887566">
    <property type="component" value="Unplaced"/>
</dbReference>